<proteinExistence type="predicted"/>
<organism evidence="2 3">
    <name type="scientific">Caproicibacterium lactatifermentans</name>
    <dbReference type="NCBI Taxonomy" id="2666138"/>
    <lineage>
        <taxon>Bacteria</taxon>
        <taxon>Bacillati</taxon>
        <taxon>Bacillota</taxon>
        <taxon>Clostridia</taxon>
        <taxon>Eubacteriales</taxon>
        <taxon>Oscillospiraceae</taxon>
        <taxon>Caproicibacterium</taxon>
    </lineage>
</organism>
<evidence type="ECO:0000256" key="1">
    <source>
        <dbReference type="SAM" id="Phobius"/>
    </source>
</evidence>
<dbReference type="KEGG" id="clf:GJQ69_03865"/>
<dbReference type="Proteomes" id="UP000501316">
    <property type="component" value="Chromosome"/>
</dbReference>
<feature type="transmembrane region" description="Helical" evidence="1">
    <location>
        <begin position="175"/>
        <end position="195"/>
    </location>
</feature>
<evidence type="ECO:0000313" key="2">
    <source>
        <dbReference type="EMBL" id="QKN23688.1"/>
    </source>
</evidence>
<evidence type="ECO:0000313" key="3">
    <source>
        <dbReference type="Proteomes" id="UP000501316"/>
    </source>
</evidence>
<keyword evidence="1" id="KW-1133">Transmembrane helix</keyword>
<gene>
    <name evidence="2" type="ORF">GJQ69_03865</name>
</gene>
<dbReference type="RefSeq" id="WP_174193001.1">
    <property type="nucleotide sequence ID" value="NZ_CP046051.1"/>
</dbReference>
<sequence length="301" mass="33760">MSRRIQHHSRVKTVMSYILSFVLCLLFICLSLCAVFQVTVPNENFLQRQIVQSKYSQYALYAVQNELTSYGQASGFDQNFCKSLVSEREISSDANQLVKSIYENRTGPDYDAKEKIFYSQFAKNAEKRNIQMTEENKQAIKALSRVCAESYRKHVSFSAPVVSAMRSLIPKAKKLLVPVEAALGILAVIILVLLYNMHHKRHFFRYCIFATSGAALLFFAAGIGVLCSGKIECVGIVEQSLYELVVTCLHQIVFGTLIAAAVLAVFTAVLTIAYILQWQKHTGKKHDSQHSPGVYDGKLLI</sequence>
<reference evidence="2 3" key="1">
    <citation type="submission" date="2019-11" db="EMBL/GenBank/DDBJ databases">
        <authorList>
            <person name="Ren C."/>
            <person name="Wang H."/>
            <person name="Xu Y."/>
        </authorList>
    </citation>
    <scope>NUCLEOTIDE SEQUENCE [LARGE SCALE GENOMIC DNA]</scope>
    <source>
        <strain evidence="2 3">LBM 19010</strain>
    </source>
</reference>
<feature type="transmembrane region" description="Helical" evidence="1">
    <location>
        <begin position="251"/>
        <end position="276"/>
    </location>
</feature>
<protein>
    <submittedName>
        <fullName evidence="2">Uncharacterized protein</fullName>
    </submittedName>
</protein>
<dbReference type="AlphaFoldDB" id="A0A859DPD3"/>
<feature type="transmembrane region" description="Helical" evidence="1">
    <location>
        <begin position="207"/>
        <end position="231"/>
    </location>
</feature>
<keyword evidence="1" id="KW-0472">Membrane</keyword>
<keyword evidence="1" id="KW-0812">Transmembrane</keyword>
<dbReference type="EMBL" id="CP046051">
    <property type="protein sequence ID" value="QKN23688.1"/>
    <property type="molecule type" value="Genomic_DNA"/>
</dbReference>
<name>A0A859DPD3_9FIRM</name>
<accession>A0A859DPD3</accession>